<feature type="domain" description="Nucleotidyl transferase" evidence="1">
    <location>
        <begin position="14"/>
        <end position="189"/>
    </location>
</feature>
<dbReference type="SUPFAM" id="SSF53448">
    <property type="entry name" value="Nucleotide-diphospho-sugar transferases"/>
    <property type="match status" value="1"/>
</dbReference>
<name>A0A1H6FV91_THEAL</name>
<evidence type="ECO:0000313" key="2">
    <source>
        <dbReference type="EMBL" id="SEH14200.1"/>
    </source>
</evidence>
<organism evidence="2 3">
    <name type="scientific">Thermoleophilum album</name>
    <dbReference type="NCBI Taxonomy" id="29539"/>
    <lineage>
        <taxon>Bacteria</taxon>
        <taxon>Bacillati</taxon>
        <taxon>Actinomycetota</taxon>
        <taxon>Thermoleophilia</taxon>
        <taxon>Thermoleophilales</taxon>
        <taxon>Thermoleophilaceae</taxon>
        <taxon>Thermoleophilum</taxon>
    </lineage>
</organism>
<dbReference type="STRING" id="29539.SAMN02745716_1560"/>
<dbReference type="AlphaFoldDB" id="A0A1H6FV91"/>
<protein>
    <submittedName>
        <fullName evidence="2">Glucose-1-phosphate cytidylyltransferase</fullName>
    </submittedName>
</protein>
<evidence type="ECO:0000259" key="1">
    <source>
        <dbReference type="Pfam" id="PF00483"/>
    </source>
</evidence>
<keyword evidence="2" id="KW-0808">Transferase</keyword>
<dbReference type="PANTHER" id="PTHR47183">
    <property type="entry name" value="GLUCOSE-1-PHOSPHATE CYTIDYLYLTRANSFERASE-RELATED"/>
    <property type="match status" value="1"/>
</dbReference>
<dbReference type="InterPro" id="IPR029044">
    <property type="entry name" value="Nucleotide-diphossugar_trans"/>
</dbReference>
<keyword evidence="3" id="KW-1185">Reference proteome</keyword>
<dbReference type="Gene3D" id="3.90.550.10">
    <property type="entry name" value="Spore Coat Polysaccharide Biosynthesis Protein SpsA, Chain A"/>
    <property type="match status" value="1"/>
</dbReference>
<gene>
    <name evidence="2" type="ORF">SAMN02745716_1560</name>
</gene>
<dbReference type="Pfam" id="PF00483">
    <property type="entry name" value="NTP_transferase"/>
    <property type="match status" value="1"/>
</dbReference>
<dbReference type="InterPro" id="IPR013446">
    <property type="entry name" value="G1P_cyt_trans-like"/>
</dbReference>
<evidence type="ECO:0000313" key="3">
    <source>
        <dbReference type="Proteomes" id="UP000222056"/>
    </source>
</evidence>
<dbReference type="RefSeq" id="WP_093117899.1">
    <property type="nucleotide sequence ID" value="NZ_FNWJ01000002.1"/>
</dbReference>
<accession>A0A1H6FV91</accession>
<sequence>MARADERHDERPVLILCGGRGTRLNGAAAGTPKPLVEIGGKPIVWHVVQLYARQGFCEFVLLTGFRGELVERFVRAEPWPDGVSVRCHDGGLDTPTGGRVWAARSEIGDRGFCLTYADGLADIDLRDLLDAHRRSGALATVTVVWPQLQFGFLDVDQRGRVLGFEEKPRSPRPVNGGFMVFERAALDYFGAEHVLERQTLPALASAGVLHAYPHEGFWACLDTYKDRLALEELWGSGAAPWARNCTATGRN</sequence>
<dbReference type="EMBL" id="FNWJ01000002">
    <property type="protein sequence ID" value="SEH14200.1"/>
    <property type="molecule type" value="Genomic_DNA"/>
</dbReference>
<reference evidence="3" key="1">
    <citation type="submission" date="2016-10" db="EMBL/GenBank/DDBJ databases">
        <authorList>
            <person name="Varghese N."/>
            <person name="Submissions S."/>
        </authorList>
    </citation>
    <scope>NUCLEOTIDE SEQUENCE [LARGE SCALE GENOMIC DNA]</scope>
    <source>
        <strain evidence="3">ATCC 35263</strain>
    </source>
</reference>
<dbReference type="PANTHER" id="PTHR47183:SF1">
    <property type="entry name" value="GLUCOSE-1-PHOSPHATE CYTIDYLYLTRANSFERASE"/>
    <property type="match status" value="1"/>
</dbReference>
<dbReference type="InterPro" id="IPR005835">
    <property type="entry name" value="NTP_transferase_dom"/>
</dbReference>
<keyword evidence="2" id="KW-0548">Nucleotidyltransferase</keyword>
<dbReference type="OrthoDB" id="9814110at2"/>
<dbReference type="Proteomes" id="UP000222056">
    <property type="component" value="Unassembled WGS sequence"/>
</dbReference>
<dbReference type="GO" id="GO:0047343">
    <property type="term" value="F:glucose-1-phosphate cytidylyltransferase activity"/>
    <property type="evidence" value="ECO:0007669"/>
    <property type="project" value="InterPro"/>
</dbReference>
<proteinExistence type="predicted"/>